<sequence length="1150" mass="124178">MSKRQRKLLHKKRSMKKIARMIGTAAAAVPLAIAVPVMVHANESGPVASLPSLSQLMATTYADQLVAGKRFSVDLRSVFGDGVTTYKFDNVVVQNSSVADAEIIREDGIPLLYLSLKKTGTTSIDVQYRQNGQETTSHERFQIKVDPNTAIDTNNNGVDIGDVVRYFKTNSDGFTTSDYRTLLKAAVASSVSEPNHAPSVFPEITPIAMTAGTYSEIQLNDLFSDEDGDELSFTLIDPPSSGSFVGAYLYSETSTLVLYAVSPGSQPLRFSVDGSDGEASATKVFSVTVDAAPVVNHPPVADAISFEVNEDGSYVGTFSGTDVDATDTLTYSVVSQPSHGTVSYSSLELNQFRYTPAADFSGTDAFTYVANDGTADSVPVTVSITIKPVNDKPVANAISFEVDEDGSYIGTFNGSDVDAADILTYSFDSQPSHGTVSYNSLELNQFRYTPAANYNGTDSFTYVANDGTVDSLPVTVSITVNPVNDKPVANAISFEVDEDGSYIGTFNGTDVDAADILSYHAASQPLHGTLSYGSLALNQFRYTPEADYNGGDSFTYIANDGTVDSETATVTIIVNSVNERPVANAIYFEMEEDGSYIGTFSGTDADAADILTFRAATEPLHGTLSYDSLELNQFRYTPAANYNGPDSFTYVANDGTEDSGEVTVTLNIAPVNDLPIAGMVGQEGLIHLHSNQSAMLDLTKVFTDVDGQQLTFRTSFQGNGYSLNGTLSGSSLYLNALSSSGFSSFDLQASDDGGETWVSLPSPVLVEVDNEPYGSLPDVEGISNAQDEYTVDLANYFEGDFGHYFSYITEPPYDGLQIEGSTLTVPLEDDKNVNVVVSAWDDHGLTITDNFNLYVGLGVEDIGVQFFDNYDVNHNAYIYMKDIFPNADEFRVTVYNNDEVKSIGSYELGTWTSDDYLSLWTDASFTNVSEVQVEGRTLDNEGQETNVKSYTLRIRENTAPYLEDGGVEAPPIYIKKGDTVELGITDAEGDPITSVDVQPDDSICGESGSCVTTTYANGKLIVTGLEAGSKSMEITMSDGLPFGTGYVYRYFIVYDDSIDIVDDFSIDKDLAGLLTGMNLSTLQLQHVDSEYIIPEATLEGTTLHFDVNSEAMYPGDSELITVYITDGEITRTLTLYMNVAFPEIPEQGTE</sequence>
<keyword evidence="3" id="KW-1185">Reference proteome</keyword>
<keyword evidence="1" id="KW-0732">Signal</keyword>
<dbReference type="AlphaFoldDB" id="A0A3D9Q0Y4"/>
<reference evidence="2 3" key="1">
    <citation type="submission" date="2018-08" db="EMBL/GenBank/DDBJ databases">
        <title>Genomic Encyclopedia of Type Strains, Phase III (KMG-III): the genomes of soil and plant-associated and newly described type strains.</title>
        <authorList>
            <person name="Whitman W."/>
        </authorList>
    </citation>
    <scope>NUCLEOTIDE SEQUENCE [LARGE SCALE GENOMIC DNA]</scope>
    <source>
        <strain evidence="2 3">CGMCC 1.10966</strain>
    </source>
</reference>
<dbReference type="Gene3D" id="2.60.40.2810">
    <property type="match status" value="3"/>
</dbReference>
<dbReference type="Pfam" id="PF17963">
    <property type="entry name" value="Big_9"/>
    <property type="match status" value="4"/>
</dbReference>
<proteinExistence type="predicted"/>
<comment type="caution">
    <text evidence="2">The sequence shown here is derived from an EMBL/GenBank/DDBJ whole genome shotgun (WGS) entry which is preliminary data.</text>
</comment>
<name>A0A3D9Q0Y4_9BACL</name>
<gene>
    <name evidence="2" type="ORF">A8990_1642</name>
</gene>
<dbReference type="Gene3D" id="2.60.40.10">
    <property type="entry name" value="Immunoglobulins"/>
    <property type="match status" value="1"/>
</dbReference>
<dbReference type="CDD" id="cd11304">
    <property type="entry name" value="Cadherin_repeat"/>
    <property type="match status" value="1"/>
</dbReference>
<accession>A0A3D9Q0Y4</accession>
<dbReference type="Gene3D" id="2.60.40.3440">
    <property type="match status" value="1"/>
</dbReference>
<evidence type="ECO:0000313" key="2">
    <source>
        <dbReference type="EMBL" id="REE56311.1"/>
    </source>
</evidence>
<organism evidence="2 3">
    <name type="scientific">Paenibacillus taihuensis</name>
    <dbReference type="NCBI Taxonomy" id="1156355"/>
    <lineage>
        <taxon>Bacteria</taxon>
        <taxon>Bacillati</taxon>
        <taxon>Bacillota</taxon>
        <taxon>Bacilli</taxon>
        <taxon>Bacillales</taxon>
        <taxon>Paenibacillaceae</taxon>
        <taxon>Paenibacillus</taxon>
    </lineage>
</organism>
<dbReference type="RefSeq" id="WP_116192650.1">
    <property type="nucleotide sequence ID" value="NZ_QTTN01000064.1"/>
</dbReference>
<dbReference type="OrthoDB" id="283370at2"/>
<dbReference type="EMBL" id="QTTN01000064">
    <property type="protein sequence ID" value="REE56311.1"/>
    <property type="molecule type" value="Genomic_DNA"/>
</dbReference>
<dbReference type="NCBIfam" id="NF012211">
    <property type="entry name" value="tand_rpt_95"/>
    <property type="match status" value="4"/>
</dbReference>
<dbReference type="Proteomes" id="UP000256304">
    <property type="component" value="Unassembled WGS sequence"/>
</dbReference>
<evidence type="ECO:0008006" key="4">
    <source>
        <dbReference type="Google" id="ProtNLM"/>
    </source>
</evidence>
<feature type="chain" id="PRO_5017651420" description="Tandem-95 repeat protein" evidence="1">
    <location>
        <begin position="42"/>
        <end position="1150"/>
    </location>
</feature>
<evidence type="ECO:0000256" key="1">
    <source>
        <dbReference type="SAM" id="SignalP"/>
    </source>
</evidence>
<evidence type="ECO:0000313" key="3">
    <source>
        <dbReference type="Proteomes" id="UP000256304"/>
    </source>
</evidence>
<feature type="signal peptide" evidence="1">
    <location>
        <begin position="1"/>
        <end position="41"/>
    </location>
</feature>
<protein>
    <recommendedName>
        <fullName evidence="4">Tandem-95 repeat protein</fullName>
    </recommendedName>
</protein>
<dbReference type="InterPro" id="IPR013783">
    <property type="entry name" value="Ig-like_fold"/>
</dbReference>